<dbReference type="FunFam" id="2.40.10.10:FF:000054">
    <property type="entry name" value="Complement C1r subcomponent"/>
    <property type="match status" value="1"/>
</dbReference>
<keyword evidence="8" id="KW-1185">Reference proteome</keyword>
<dbReference type="InterPro" id="IPR001254">
    <property type="entry name" value="Trypsin_dom"/>
</dbReference>
<reference evidence="7 8" key="1">
    <citation type="journal article" date="2019" name="Commun. Biol.">
        <title>The bagworm genome reveals a unique fibroin gene that provides high tensile strength.</title>
        <authorList>
            <person name="Kono N."/>
            <person name="Nakamura H."/>
            <person name="Ohtoshi R."/>
            <person name="Tomita M."/>
            <person name="Numata K."/>
            <person name="Arakawa K."/>
        </authorList>
    </citation>
    <scope>NUCLEOTIDE SEQUENCE [LARGE SCALE GENOMIC DNA]</scope>
</reference>
<keyword evidence="3" id="KW-0732">Signal</keyword>
<evidence type="ECO:0000256" key="1">
    <source>
        <dbReference type="ARBA" id="ARBA00004613"/>
    </source>
</evidence>
<evidence type="ECO:0000313" key="8">
    <source>
        <dbReference type="Proteomes" id="UP000299102"/>
    </source>
</evidence>
<dbReference type="InterPro" id="IPR043504">
    <property type="entry name" value="Peptidase_S1_PA_chymotrypsin"/>
</dbReference>
<dbReference type="Gene3D" id="2.40.10.10">
    <property type="entry name" value="Trypsin-like serine proteases"/>
    <property type="match status" value="2"/>
</dbReference>
<dbReference type="GO" id="GO:0006508">
    <property type="term" value="P:proteolysis"/>
    <property type="evidence" value="ECO:0007669"/>
    <property type="project" value="InterPro"/>
</dbReference>
<evidence type="ECO:0000256" key="2">
    <source>
        <dbReference type="ARBA" id="ARBA00022525"/>
    </source>
</evidence>
<dbReference type="STRING" id="151549.A0A4C1Y0A7"/>
<evidence type="ECO:0000256" key="3">
    <source>
        <dbReference type="ARBA" id="ARBA00022729"/>
    </source>
</evidence>
<dbReference type="SMART" id="SM00020">
    <property type="entry name" value="Tryp_SPc"/>
    <property type="match status" value="1"/>
</dbReference>
<keyword evidence="2" id="KW-0964">Secreted</keyword>
<sequence length="265" mass="29640">MMAVNNKIYKISSYTSAQLKIRAGEWDTQTTKERLPYQERGVQEMYTHEDFHTKNLFNDIALLKLDVPVNVTDHVNVICLPEQDAVFEDNRNCIANGWGKDVFGRGAVYSSPTRRSPGPVGEVLHCHRTRAWSSSFRCSVSSENLAKKKFSGQAGRYAVILKKIEVDMMTHSTCLNRMRSTRLGPKFQLHPSFVCAGGEEGKDTCQGDGGAPLACPVGDDRYTLTGLVSWGIGCGGKGVPGVYTKTSMFRNWIDQKMDEWQYIII</sequence>
<evidence type="ECO:0000313" key="7">
    <source>
        <dbReference type="EMBL" id="GBP68833.1"/>
    </source>
</evidence>
<dbReference type="CDD" id="cd00190">
    <property type="entry name" value="Tryp_SPc"/>
    <property type="match status" value="1"/>
</dbReference>
<evidence type="ECO:0000259" key="6">
    <source>
        <dbReference type="PROSITE" id="PS50240"/>
    </source>
</evidence>
<dbReference type="AlphaFoldDB" id="A0A4C1Y0A7"/>
<evidence type="ECO:0000256" key="5">
    <source>
        <dbReference type="ARBA" id="ARBA00023180"/>
    </source>
</evidence>
<dbReference type="EMBL" id="BGZK01001025">
    <property type="protein sequence ID" value="GBP68833.1"/>
    <property type="molecule type" value="Genomic_DNA"/>
</dbReference>
<evidence type="ECO:0000256" key="4">
    <source>
        <dbReference type="ARBA" id="ARBA00023157"/>
    </source>
</evidence>
<organism evidence="7 8">
    <name type="scientific">Eumeta variegata</name>
    <name type="common">Bagworm moth</name>
    <name type="synonym">Eumeta japonica</name>
    <dbReference type="NCBI Taxonomy" id="151549"/>
    <lineage>
        <taxon>Eukaryota</taxon>
        <taxon>Metazoa</taxon>
        <taxon>Ecdysozoa</taxon>
        <taxon>Arthropoda</taxon>
        <taxon>Hexapoda</taxon>
        <taxon>Insecta</taxon>
        <taxon>Pterygota</taxon>
        <taxon>Neoptera</taxon>
        <taxon>Endopterygota</taxon>
        <taxon>Lepidoptera</taxon>
        <taxon>Glossata</taxon>
        <taxon>Ditrysia</taxon>
        <taxon>Tineoidea</taxon>
        <taxon>Psychidae</taxon>
        <taxon>Oiketicinae</taxon>
        <taxon>Eumeta</taxon>
    </lineage>
</organism>
<protein>
    <submittedName>
        <fullName evidence="7">Phenoloxidase-activating factor 2</fullName>
    </submittedName>
</protein>
<feature type="domain" description="Peptidase S1" evidence="6">
    <location>
        <begin position="1"/>
        <end position="258"/>
    </location>
</feature>
<dbReference type="PANTHER" id="PTHR24258">
    <property type="entry name" value="SERINE PROTEASE-RELATED"/>
    <property type="match status" value="1"/>
</dbReference>
<proteinExistence type="predicted"/>
<gene>
    <name evidence="7" type="primary">PPAF2</name>
    <name evidence="7" type="ORF">EVAR_41571_1</name>
</gene>
<comment type="caution">
    <text evidence="7">The sequence shown here is derived from an EMBL/GenBank/DDBJ whole genome shotgun (WGS) entry which is preliminary data.</text>
</comment>
<accession>A0A4C1Y0A7</accession>
<dbReference type="PROSITE" id="PS50240">
    <property type="entry name" value="TRYPSIN_DOM"/>
    <property type="match status" value="1"/>
</dbReference>
<dbReference type="SUPFAM" id="SSF50494">
    <property type="entry name" value="Trypsin-like serine proteases"/>
    <property type="match status" value="1"/>
</dbReference>
<keyword evidence="4" id="KW-1015">Disulfide bond</keyword>
<dbReference type="Proteomes" id="UP000299102">
    <property type="component" value="Unassembled WGS sequence"/>
</dbReference>
<dbReference type="PANTHER" id="PTHR24258:SF129">
    <property type="entry name" value="LP15124P-RELATED"/>
    <property type="match status" value="1"/>
</dbReference>
<dbReference type="OrthoDB" id="6261922at2759"/>
<dbReference type="InterPro" id="IPR009003">
    <property type="entry name" value="Peptidase_S1_PA"/>
</dbReference>
<dbReference type="GO" id="GO:0004252">
    <property type="term" value="F:serine-type endopeptidase activity"/>
    <property type="evidence" value="ECO:0007669"/>
    <property type="project" value="InterPro"/>
</dbReference>
<dbReference type="GO" id="GO:0005576">
    <property type="term" value="C:extracellular region"/>
    <property type="evidence" value="ECO:0007669"/>
    <property type="project" value="UniProtKB-SubCell"/>
</dbReference>
<name>A0A4C1Y0A7_EUMVA</name>
<comment type="subcellular location">
    <subcellularLocation>
        <location evidence="1">Secreted</location>
    </subcellularLocation>
</comment>
<keyword evidence="5" id="KW-0325">Glycoprotein</keyword>
<dbReference type="Pfam" id="PF00089">
    <property type="entry name" value="Trypsin"/>
    <property type="match status" value="2"/>
</dbReference>